<dbReference type="OrthoDB" id="7960398at2"/>
<dbReference type="AlphaFoldDB" id="A0A1I7N4H7"/>
<evidence type="ECO:0000313" key="1">
    <source>
        <dbReference type="EMBL" id="SFV29569.1"/>
    </source>
</evidence>
<dbReference type="Proteomes" id="UP000199074">
    <property type="component" value="Unassembled WGS sequence"/>
</dbReference>
<name>A0A1I7N4H7_9HYPH</name>
<evidence type="ECO:0000313" key="2">
    <source>
        <dbReference type="Proteomes" id="UP000199074"/>
    </source>
</evidence>
<gene>
    <name evidence="1" type="ORF">SAMN05216456_0785</name>
</gene>
<dbReference type="SUPFAM" id="SSF52172">
    <property type="entry name" value="CheY-like"/>
    <property type="match status" value="1"/>
</dbReference>
<proteinExistence type="predicted"/>
<sequence length="168" mass="18843">MSPTCLKSRFAQWTPGKELRVENPGGIAPWIGLIDDDGHSAYLFQREMRELLGTDVCSYGGDCEAVADLDLVLSDSRADWPDLLVVDLKAHSLATLEFVQRHASWLRQKGIPLIAMVPPADPKACRMYHEAGAAAVFFRQPERDAYRRELEGIENFRARTQRLDAVGM</sequence>
<dbReference type="InterPro" id="IPR011006">
    <property type="entry name" value="CheY-like_superfamily"/>
</dbReference>
<evidence type="ECO:0008006" key="3">
    <source>
        <dbReference type="Google" id="ProtNLM"/>
    </source>
</evidence>
<protein>
    <recommendedName>
        <fullName evidence="3">Response regulatory domain-containing protein</fullName>
    </recommendedName>
</protein>
<organism evidence="1 2">
    <name type="scientific">Devosia crocina</name>
    <dbReference type="NCBI Taxonomy" id="429728"/>
    <lineage>
        <taxon>Bacteria</taxon>
        <taxon>Pseudomonadati</taxon>
        <taxon>Pseudomonadota</taxon>
        <taxon>Alphaproteobacteria</taxon>
        <taxon>Hyphomicrobiales</taxon>
        <taxon>Devosiaceae</taxon>
        <taxon>Devosia</taxon>
    </lineage>
</organism>
<reference evidence="1 2" key="1">
    <citation type="submission" date="2016-10" db="EMBL/GenBank/DDBJ databases">
        <authorList>
            <person name="de Groot N.N."/>
        </authorList>
    </citation>
    <scope>NUCLEOTIDE SEQUENCE [LARGE SCALE GENOMIC DNA]</scope>
    <source>
        <strain evidence="1 2">IPL20</strain>
    </source>
</reference>
<keyword evidence="2" id="KW-1185">Reference proteome</keyword>
<accession>A0A1I7N4H7</accession>
<dbReference type="EMBL" id="FPCK01000001">
    <property type="protein sequence ID" value="SFV29569.1"/>
    <property type="molecule type" value="Genomic_DNA"/>
</dbReference>
<dbReference type="Gene3D" id="3.40.50.2300">
    <property type="match status" value="1"/>
</dbReference>
<dbReference type="RefSeq" id="WP_139232468.1">
    <property type="nucleotide sequence ID" value="NZ_FPCK01000001.1"/>
</dbReference>